<keyword evidence="2" id="KW-1185">Reference proteome</keyword>
<proteinExistence type="predicted"/>
<evidence type="ECO:0000313" key="1">
    <source>
        <dbReference type="EMBL" id="BBF94344.1"/>
    </source>
</evidence>
<dbReference type="AlphaFoldDB" id="A0A348G461"/>
<dbReference type="KEGG" id="blag:BLTE_30290"/>
<accession>A0A348G461</accession>
<name>A0A348G461_9HYPH</name>
<organism evidence="1 2">
    <name type="scientific">Blastochloris tepida</name>
    <dbReference type="NCBI Taxonomy" id="2233851"/>
    <lineage>
        <taxon>Bacteria</taxon>
        <taxon>Pseudomonadati</taxon>
        <taxon>Pseudomonadota</taxon>
        <taxon>Alphaproteobacteria</taxon>
        <taxon>Hyphomicrobiales</taxon>
        <taxon>Blastochloridaceae</taxon>
        <taxon>Blastochloris</taxon>
    </lineage>
</organism>
<gene>
    <name evidence="1" type="ORF">BLTE_30290</name>
</gene>
<reference evidence="1 2" key="1">
    <citation type="submission" date="2018-08" db="EMBL/GenBank/DDBJ databases">
        <title>Complete genome sequencing of Blastochloris tepida GI.</title>
        <authorList>
            <person name="Tsukatani Y."/>
            <person name="Mori H."/>
        </authorList>
    </citation>
    <scope>NUCLEOTIDE SEQUENCE [LARGE SCALE GENOMIC DNA]</scope>
    <source>
        <strain evidence="1 2">GI</strain>
    </source>
</reference>
<dbReference type="Proteomes" id="UP000266934">
    <property type="component" value="Chromosome"/>
</dbReference>
<sequence length="195" mass="20845">MECIVSRFLMSPKSAEPLRVRHRLVHDALILAALDPDVRAIEAAPVEIAGTPAPVDVIVLGRTDGRFVLDVPEAHPRDLDAAGLALLAIESLNLPTLSFPAPDIRRQPRWSNAVLVWDARAVRVPVDARVQVLAALAEAGTLTLHEAAQATGLVRGPVSAVLALACADLLAIDLDDGPLGPETRVRRIPSREDAR</sequence>
<dbReference type="EMBL" id="AP018907">
    <property type="protein sequence ID" value="BBF94344.1"/>
    <property type="molecule type" value="Genomic_DNA"/>
</dbReference>
<evidence type="ECO:0000313" key="2">
    <source>
        <dbReference type="Proteomes" id="UP000266934"/>
    </source>
</evidence>
<protein>
    <submittedName>
        <fullName evidence="1">Uncharacterized protein</fullName>
    </submittedName>
</protein>